<sequence>MNQLVKMLEQLRRNPQDSELAQRVLTQAIIQILQSQRVLGEVLLQIPRQIVSYQNPKAVVGLFWRKDQIELRVASDKLADLRSDEVVILLEHEALHLLWQHPLRYANSPTPELVQLATDIAVNQYLPEVPRETMTLAQLQRCLHRQISPYQDSSVYLRLLQSLPEKDKRKLRKLGEREIQQAANDKLTKTYQETHQGWQLGSSQLNPGNQQLRLAQLKKILRQAWQNTPKKDRGLLPGDVMEPLTEPKSKSQFKWQQLVSRQLGTIAAGREEVAYRFNRRQPWRMELPGTVSRLVLRILVFVDNSGSVTDEELAKVLSQISFLANSDQLPLEIYPFDARIHSEQRQKIANGRRVKFQRIGGGGTSFQCIFDFLYAQNVNPTNSLVLIMTDGWGEESVNTYNFRHVDWLLTGATTDLSIHHPVGRIFSLKKGTE</sequence>
<dbReference type="Proteomes" id="UP000616837">
    <property type="component" value="Unassembled WGS sequence"/>
</dbReference>
<evidence type="ECO:0000259" key="2">
    <source>
        <dbReference type="Pfam" id="PF13203"/>
    </source>
</evidence>
<feature type="domain" description="Putative metallopeptidase" evidence="2">
    <location>
        <begin position="65"/>
        <end position="276"/>
    </location>
</feature>
<reference evidence="3 4" key="1">
    <citation type="submission" date="2020-08" db="EMBL/GenBank/DDBJ databases">
        <title>A Genomic Blueprint of the Chicken Gut Microbiome.</title>
        <authorList>
            <person name="Gilroy R."/>
            <person name="Ravi A."/>
            <person name="Getino M."/>
            <person name="Pursley I."/>
            <person name="Horton D.L."/>
            <person name="Alikhan N.-F."/>
            <person name="Baker D."/>
            <person name="Gharbi K."/>
            <person name="Hall N."/>
            <person name="Watson M."/>
            <person name="Adriaenssens E.M."/>
            <person name="Foster-Nyarko E."/>
            <person name="Jarju S."/>
            <person name="Secka A."/>
            <person name="Antonio M."/>
            <person name="Oren A."/>
            <person name="Chaudhuri R."/>
            <person name="La Ragione R.M."/>
            <person name="Hildebrand F."/>
            <person name="Pallen M.J."/>
        </authorList>
    </citation>
    <scope>NUCLEOTIDE SEQUENCE [LARGE SCALE GENOMIC DNA]</scope>
    <source>
        <strain evidence="3 4">Sa3CUN2</strain>
    </source>
</reference>
<accession>A0ABR8PC75</accession>
<dbReference type="PANTHER" id="PTHR38730:SF1">
    <property type="entry name" value="SLL7028 PROTEIN"/>
    <property type="match status" value="1"/>
</dbReference>
<proteinExistence type="predicted"/>
<evidence type="ECO:0000259" key="1">
    <source>
        <dbReference type="Pfam" id="PF09967"/>
    </source>
</evidence>
<comment type="caution">
    <text evidence="3">The sequence shown here is derived from an EMBL/GenBank/DDBJ whole genome shotgun (WGS) entry which is preliminary data.</text>
</comment>
<dbReference type="RefSeq" id="WP_191684191.1">
    <property type="nucleotide sequence ID" value="NZ_JACSQW010000007.1"/>
</dbReference>
<protein>
    <submittedName>
        <fullName evidence="3">Peptidase</fullName>
    </submittedName>
</protein>
<organism evidence="3 4">
    <name type="scientific">Limosilactobacillus avistercoris</name>
    <dbReference type="NCBI Taxonomy" id="2762243"/>
    <lineage>
        <taxon>Bacteria</taxon>
        <taxon>Bacillati</taxon>
        <taxon>Bacillota</taxon>
        <taxon>Bacilli</taxon>
        <taxon>Lactobacillales</taxon>
        <taxon>Lactobacillaceae</taxon>
        <taxon>Limosilactobacillus</taxon>
    </lineage>
</organism>
<feature type="domain" description="VWA-like" evidence="1">
    <location>
        <begin position="299"/>
        <end position="426"/>
    </location>
</feature>
<dbReference type="EMBL" id="JACSQW010000007">
    <property type="protein sequence ID" value="MBD7894841.1"/>
    <property type="molecule type" value="Genomic_DNA"/>
</dbReference>
<dbReference type="Pfam" id="PF13203">
    <property type="entry name" value="DUF2201_N"/>
    <property type="match status" value="1"/>
</dbReference>
<dbReference type="InterPro" id="IPR025154">
    <property type="entry name" value="Put_metallopeptidase_dom"/>
</dbReference>
<keyword evidence="4" id="KW-1185">Reference proteome</keyword>
<evidence type="ECO:0000313" key="4">
    <source>
        <dbReference type="Proteomes" id="UP000616837"/>
    </source>
</evidence>
<name>A0ABR8PC75_9LACO</name>
<dbReference type="InterPro" id="IPR018698">
    <property type="entry name" value="VWA-like_dom"/>
</dbReference>
<dbReference type="Pfam" id="PF09967">
    <property type="entry name" value="DUF2201"/>
    <property type="match status" value="1"/>
</dbReference>
<gene>
    <name evidence="3" type="ORF">H9564_03785</name>
</gene>
<dbReference type="PANTHER" id="PTHR38730">
    <property type="entry name" value="SLL7028 PROTEIN"/>
    <property type="match status" value="1"/>
</dbReference>
<evidence type="ECO:0000313" key="3">
    <source>
        <dbReference type="EMBL" id="MBD7894841.1"/>
    </source>
</evidence>